<sequence>MTVEERQKTDMQRVDDEEHMKSDEKIKFDTQTQTIGQSSDDSVDYLGAVLLPLSAE</sequence>
<protein>
    <submittedName>
        <fullName evidence="1">14847_t:CDS:1</fullName>
    </submittedName>
</protein>
<evidence type="ECO:0000313" key="1">
    <source>
        <dbReference type="EMBL" id="CAG8491905.1"/>
    </source>
</evidence>
<proteinExistence type="predicted"/>
<organism evidence="1 2">
    <name type="scientific">Acaulospora colombiana</name>
    <dbReference type="NCBI Taxonomy" id="27376"/>
    <lineage>
        <taxon>Eukaryota</taxon>
        <taxon>Fungi</taxon>
        <taxon>Fungi incertae sedis</taxon>
        <taxon>Mucoromycota</taxon>
        <taxon>Glomeromycotina</taxon>
        <taxon>Glomeromycetes</taxon>
        <taxon>Diversisporales</taxon>
        <taxon>Acaulosporaceae</taxon>
        <taxon>Acaulospora</taxon>
    </lineage>
</organism>
<accession>A0ACA9KSY0</accession>
<reference evidence="1" key="1">
    <citation type="submission" date="2021-06" db="EMBL/GenBank/DDBJ databases">
        <authorList>
            <person name="Kallberg Y."/>
            <person name="Tangrot J."/>
            <person name="Rosling A."/>
        </authorList>
    </citation>
    <scope>NUCLEOTIDE SEQUENCE</scope>
    <source>
        <strain evidence="1">CL356</strain>
    </source>
</reference>
<gene>
    <name evidence="1" type="ORF">ACOLOM_LOCUS2415</name>
</gene>
<name>A0ACA9KSY0_9GLOM</name>
<evidence type="ECO:0000313" key="2">
    <source>
        <dbReference type="Proteomes" id="UP000789525"/>
    </source>
</evidence>
<keyword evidence="2" id="KW-1185">Reference proteome</keyword>
<dbReference type="Proteomes" id="UP000789525">
    <property type="component" value="Unassembled WGS sequence"/>
</dbReference>
<dbReference type="EMBL" id="CAJVPT010003110">
    <property type="protein sequence ID" value="CAG8491905.1"/>
    <property type="molecule type" value="Genomic_DNA"/>
</dbReference>
<comment type="caution">
    <text evidence="1">The sequence shown here is derived from an EMBL/GenBank/DDBJ whole genome shotgun (WGS) entry which is preliminary data.</text>
</comment>